<dbReference type="Proteomes" id="UP001054837">
    <property type="component" value="Unassembled WGS sequence"/>
</dbReference>
<comment type="caution">
    <text evidence="2">The sequence shown here is derived from an EMBL/GenBank/DDBJ whole genome shotgun (WGS) entry which is preliminary data.</text>
</comment>
<dbReference type="AlphaFoldDB" id="A0AAV4MNN2"/>
<evidence type="ECO:0000313" key="2">
    <source>
        <dbReference type="EMBL" id="GIX74041.1"/>
    </source>
</evidence>
<keyword evidence="1" id="KW-0472">Membrane</keyword>
<sequence length="129" mass="14392">MTKCNVFLKITFQLHSKVVTSHSNRGLLLSKLFAPLLPFLLLATIFALPIPSPNPSPLFSSLSPRSRSQRLGALPRKLLFSSRQLLFLCANSFHPISNRTKSAAAQKGLKVRYSAKYCHLLNNFNKALL</sequence>
<gene>
    <name evidence="2" type="ORF">CDAR_275281</name>
</gene>
<keyword evidence="3" id="KW-1185">Reference proteome</keyword>
<accession>A0AAV4MNN2</accession>
<feature type="transmembrane region" description="Helical" evidence="1">
    <location>
        <begin position="32"/>
        <end position="50"/>
    </location>
</feature>
<organism evidence="2 3">
    <name type="scientific">Caerostris darwini</name>
    <dbReference type="NCBI Taxonomy" id="1538125"/>
    <lineage>
        <taxon>Eukaryota</taxon>
        <taxon>Metazoa</taxon>
        <taxon>Ecdysozoa</taxon>
        <taxon>Arthropoda</taxon>
        <taxon>Chelicerata</taxon>
        <taxon>Arachnida</taxon>
        <taxon>Araneae</taxon>
        <taxon>Araneomorphae</taxon>
        <taxon>Entelegynae</taxon>
        <taxon>Araneoidea</taxon>
        <taxon>Araneidae</taxon>
        <taxon>Caerostris</taxon>
    </lineage>
</organism>
<proteinExistence type="predicted"/>
<dbReference type="EMBL" id="BPLQ01000688">
    <property type="protein sequence ID" value="GIX74041.1"/>
    <property type="molecule type" value="Genomic_DNA"/>
</dbReference>
<name>A0AAV4MNN2_9ARAC</name>
<keyword evidence="1" id="KW-1133">Transmembrane helix</keyword>
<reference evidence="2 3" key="1">
    <citation type="submission" date="2021-06" db="EMBL/GenBank/DDBJ databases">
        <title>Caerostris darwini draft genome.</title>
        <authorList>
            <person name="Kono N."/>
            <person name="Arakawa K."/>
        </authorList>
    </citation>
    <scope>NUCLEOTIDE SEQUENCE [LARGE SCALE GENOMIC DNA]</scope>
</reference>
<evidence type="ECO:0000313" key="3">
    <source>
        <dbReference type="Proteomes" id="UP001054837"/>
    </source>
</evidence>
<keyword evidence="1" id="KW-0812">Transmembrane</keyword>
<evidence type="ECO:0000256" key="1">
    <source>
        <dbReference type="SAM" id="Phobius"/>
    </source>
</evidence>
<protein>
    <submittedName>
        <fullName evidence="2">Uncharacterized protein</fullName>
    </submittedName>
</protein>